<evidence type="ECO:0000313" key="12">
    <source>
        <dbReference type="Proteomes" id="UP001163726"/>
    </source>
</evidence>
<proteinExistence type="inferred from homology"/>
<evidence type="ECO:0000256" key="6">
    <source>
        <dbReference type="ARBA" id="ARBA00022676"/>
    </source>
</evidence>
<dbReference type="NCBIfam" id="NF000996">
    <property type="entry name" value="PRK00105.1"/>
    <property type="match status" value="1"/>
</dbReference>
<evidence type="ECO:0000256" key="9">
    <source>
        <dbReference type="ARBA" id="ARBA00047340"/>
    </source>
</evidence>
<keyword evidence="11" id="KW-0560">Oxidoreductase</keyword>
<keyword evidence="5 10" id="KW-0169">Cobalamin biosynthesis</keyword>
<dbReference type="PANTHER" id="PTHR43463:SF1">
    <property type="entry name" value="NICOTINATE-NUCLEOTIDE--DIMETHYLBENZIMIDAZOLE PHOSPHORIBOSYLTRANSFERASE"/>
    <property type="match status" value="1"/>
</dbReference>
<dbReference type="SUPFAM" id="SSF52733">
    <property type="entry name" value="Nicotinate mononucleotide:5,6-dimethylbenzimidazole phosphoribosyltransferase (CobT)"/>
    <property type="match status" value="1"/>
</dbReference>
<comment type="function">
    <text evidence="10">Catalyzes the synthesis of alpha-ribazole-5'-phosphate from nicotinate mononucleotide (NAMN) and 5,6-dimethylbenzimidazole (DMB).</text>
</comment>
<organism evidence="11 12">
    <name type="scientific">Catenovulum adriaticum</name>
    <dbReference type="NCBI Taxonomy" id="2984846"/>
    <lineage>
        <taxon>Bacteria</taxon>
        <taxon>Pseudomonadati</taxon>
        <taxon>Pseudomonadota</taxon>
        <taxon>Gammaproteobacteria</taxon>
        <taxon>Alteromonadales</taxon>
        <taxon>Alteromonadaceae</taxon>
        <taxon>Catenovulum</taxon>
    </lineage>
</organism>
<evidence type="ECO:0000256" key="3">
    <source>
        <dbReference type="ARBA" id="ARBA00011991"/>
    </source>
</evidence>
<evidence type="ECO:0000313" key="11">
    <source>
        <dbReference type="EMBL" id="WAJ68964.1"/>
    </source>
</evidence>
<dbReference type="Gene3D" id="3.40.50.10210">
    <property type="match status" value="1"/>
</dbReference>
<dbReference type="InterPro" id="IPR003200">
    <property type="entry name" value="Nict_dMeBzImd_PRibTrfase"/>
</dbReference>
<keyword evidence="7 10" id="KW-0808">Transferase</keyword>
<reference evidence="11" key="1">
    <citation type="submission" date="2022-10" db="EMBL/GenBank/DDBJ databases">
        <title>Catenovulum adriacola sp. nov. isolated in the Harbour of Susak.</title>
        <authorList>
            <person name="Schoch T."/>
            <person name="Reich S.J."/>
            <person name="Stoeferle S."/>
            <person name="Flaiz M."/>
            <person name="Kazda M."/>
            <person name="Riedel C.U."/>
            <person name="Duerre P."/>
        </authorList>
    </citation>
    <scope>NUCLEOTIDE SEQUENCE</scope>
    <source>
        <strain evidence="11">TS8</strain>
    </source>
</reference>
<protein>
    <recommendedName>
        <fullName evidence="4 10">Nicotinate-nucleotide--dimethylbenzimidazole phosphoribosyltransferase</fullName>
        <shortName evidence="10">NN:DBI PRT</shortName>
        <ecNumber evidence="3 10">2.4.2.21</ecNumber>
    </recommendedName>
    <alternativeName>
        <fullName evidence="8 10">N(1)-alpha-phosphoribosyltransferase</fullName>
    </alternativeName>
</protein>
<evidence type="ECO:0000256" key="5">
    <source>
        <dbReference type="ARBA" id="ARBA00022573"/>
    </source>
</evidence>
<dbReference type="PANTHER" id="PTHR43463">
    <property type="entry name" value="NICOTINATE-NUCLEOTIDE--DIMETHYLBENZIMIDAZOLE PHOSPHORIBOSYLTRANSFERASE"/>
    <property type="match status" value="1"/>
</dbReference>
<evidence type="ECO:0000256" key="4">
    <source>
        <dbReference type="ARBA" id="ARBA00015486"/>
    </source>
</evidence>
<dbReference type="EMBL" id="CP109965">
    <property type="protein sequence ID" value="WAJ68964.1"/>
    <property type="molecule type" value="Genomic_DNA"/>
</dbReference>
<feature type="active site" description="Proton acceptor" evidence="10">
    <location>
        <position position="325"/>
    </location>
</feature>
<evidence type="ECO:0000256" key="2">
    <source>
        <dbReference type="ARBA" id="ARBA00007110"/>
    </source>
</evidence>
<dbReference type="NCBIfam" id="TIGR03160">
    <property type="entry name" value="cobT_DBIPRT"/>
    <property type="match status" value="1"/>
</dbReference>
<dbReference type="Pfam" id="PF02277">
    <property type="entry name" value="DBI_PRT"/>
    <property type="match status" value="1"/>
</dbReference>
<evidence type="ECO:0000256" key="1">
    <source>
        <dbReference type="ARBA" id="ARBA00005049"/>
    </source>
</evidence>
<dbReference type="InterPro" id="IPR036087">
    <property type="entry name" value="Nict_dMeBzImd_PRibTrfase_sf"/>
</dbReference>
<dbReference type="GO" id="GO:0008939">
    <property type="term" value="F:nicotinate-nucleotide-dimethylbenzimidazole phosphoribosyltransferase activity"/>
    <property type="evidence" value="ECO:0007669"/>
    <property type="project" value="UniProtKB-EC"/>
</dbReference>
<evidence type="ECO:0000256" key="8">
    <source>
        <dbReference type="ARBA" id="ARBA00030686"/>
    </source>
</evidence>
<comment type="pathway">
    <text evidence="1 10">Nucleoside biosynthesis; alpha-ribazole biosynthesis; alpha-ribazole from 5,6-dimethylbenzimidazole: step 1/2.</text>
</comment>
<name>A0ABY7AHM6_9ALTE</name>
<dbReference type="Gene3D" id="1.10.1610.10">
    <property type="match status" value="1"/>
</dbReference>
<dbReference type="Proteomes" id="UP001163726">
    <property type="component" value="Chromosome"/>
</dbReference>
<evidence type="ECO:0000256" key="10">
    <source>
        <dbReference type="HAMAP-Rule" id="MF_00230"/>
    </source>
</evidence>
<comment type="catalytic activity">
    <reaction evidence="9 10">
        <text>5,6-dimethylbenzimidazole + nicotinate beta-D-ribonucleotide = alpha-ribazole 5'-phosphate + nicotinate + H(+)</text>
        <dbReference type="Rhea" id="RHEA:11196"/>
        <dbReference type="ChEBI" id="CHEBI:15378"/>
        <dbReference type="ChEBI" id="CHEBI:15890"/>
        <dbReference type="ChEBI" id="CHEBI:32544"/>
        <dbReference type="ChEBI" id="CHEBI:57502"/>
        <dbReference type="ChEBI" id="CHEBI:57918"/>
        <dbReference type="EC" id="2.4.2.21"/>
    </reaction>
</comment>
<keyword evidence="12" id="KW-1185">Reference proteome</keyword>
<evidence type="ECO:0000256" key="7">
    <source>
        <dbReference type="ARBA" id="ARBA00022679"/>
    </source>
</evidence>
<dbReference type="RefSeq" id="WP_268073076.1">
    <property type="nucleotide sequence ID" value="NZ_CP109965.1"/>
</dbReference>
<dbReference type="HAMAP" id="MF_00230">
    <property type="entry name" value="CobT"/>
    <property type="match status" value="1"/>
</dbReference>
<accession>A0ABY7AHM6</accession>
<dbReference type="CDD" id="cd02439">
    <property type="entry name" value="DMB-PRT_CobT"/>
    <property type="match status" value="1"/>
</dbReference>
<sequence>MNWQISKLNDSLKANIQTQIDIKTKPLGSLGQLESLAMQLSLIAQTHNTELKAERCTILIFAADHGIADAGVSIAPSEVTGQMVANFIEGGAAINCFCRVNQINLKVIDAGVKFPPNIQSEHLINQWISAGTLNIAEQSAMTLTQATKAIEKGACVAKAQIEQGTDVIGFGDMGIANTSSASALLCVLLAQPAEQTVGRGTGISDEQFECKKALVQQAIERVLIKHEKTDLSQLNSLSMFELLAELGGFEIAQMVGAMLKTAELGKPVVVDGFIVSVAALIAYKVNQNIADYFIFAHQSNEQAHLAILNYFDASPLLQLNLRLGEGTGAALAMPLIKSAVEFYNHMATFEHANISAVG</sequence>
<dbReference type="InterPro" id="IPR017846">
    <property type="entry name" value="Nict_dMeBzImd_PRibTrfase_bact"/>
</dbReference>
<dbReference type="EC" id="2.4.2.21" evidence="3 10"/>
<gene>
    <name evidence="10 11" type="primary">cobT</name>
    <name evidence="11" type="ORF">OLW01_07115</name>
</gene>
<comment type="similarity">
    <text evidence="2 10">Belongs to the CobT family.</text>
</comment>
<dbReference type="InterPro" id="IPR023195">
    <property type="entry name" value="Nict_dMeBzImd_PRibTrfase_N"/>
</dbReference>
<dbReference type="GO" id="GO:0016491">
    <property type="term" value="F:oxidoreductase activity"/>
    <property type="evidence" value="ECO:0007669"/>
    <property type="project" value="UniProtKB-KW"/>
</dbReference>
<keyword evidence="6 10" id="KW-0328">Glycosyltransferase</keyword>